<accession>A0ABR7F0H2</accession>
<feature type="signal peptide" evidence="1">
    <location>
        <begin position="1"/>
        <end position="31"/>
    </location>
</feature>
<keyword evidence="3" id="KW-1185">Reference proteome</keyword>
<keyword evidence="1" id="KW-0732">Signal</keyword>
<proteinExistence type="predicted"/>
<gene>
    <name evidence="2" type="ORF">H8S00_00440</name>
</gene>
<evidence type="ECO:0000313" key="2">
    <source>
        <dbReference type="EMBL" id="MBC5666469.1"/>
    </source>
</evidence>
<dbReference type="Proteomes" id="UP000597877">
    <property type="component" value="Unassembled WGS sequence"/>
</dbReference>
<reference evidence="2 3" key="1">
    <citation type="submission" date="2020-08" db="EMBL/GenBank/DDBJ databases">
        <title>Genome public.</title>
        <authorList>
            <person name="Liu C."/>
            <person name="Sun Q."/>
        </authorList>
    </citation>
    <scope>NUCLEOTIDE SEQUENCE [LARGE SCALE GENOMIC DNA]</scope>
    <source>
        <strain evidence="2 3">BX4</strain>
    </source>
</reference>
<organism evidence="2 3">
    <name type="scientific">Eubacterium segne</name>
    <dbReference type="NCBI Taxonomy" id="2763045"/>
    <lineage>
        <taxon>Bacteria</taxon>
        <taxon>Bacillati</taxon>
        <taxon>Bacillota</taxon>
        <taxon>Clostridia</taxon>
        <taxon>Eubacteriales</taxon>
        <taxon>Eubacteriaceae</taxon>
        <taxon>Eubacterium</taxon>
    </lineage>
</organism>
<evidence type="ECO:0000256" key="1">
    <source>
        <dbReference type="SAM" id="SignalP"/>
    </source>
</evidence>
<feature type="chain" id="PRO_5045321093" evidence="1">
    <location>
        <begin position="32"/>
        <end position="279"/>
    </location>
</feature>
<evidence type="ECO:0000313" key="3">
    <source>
        <dbReference type="Proteomes" id="UP000597877"/>
    </source>
</evidence>
<name>A0ABR7F0H2_9FIRM</name>
<dbReference type="RefSeq" id="WP_118589137.1">
    <property type="nucleotide sequence ID" value="NZ_JACOOZ010000001.1"/>
</dbReference>
<protein>
    <submittedName>
        <fullName evidence="2">Uncharacterized protein</fullName>
    </submittedName>
</protein>
<sequence>MGKNAGITNKLFLAMAVIVVTSILLVTPAYAGENKAKVYVQLKNIKIDEKIKEPVYAIRNASNQSIVVKKVDIQKKDNNKWKELAAKDSTKTHRNIKVKPGKREFDSILINDVYNIEGNYLDSGEYRIEITCLYRKKELKKYIKFKIENKRQEMIDANVSNTVSINGKNSISNILLNTDFSISKRGNVTAVVFSENDYATTKKTKIRIVILRKSHGKWKKYRKYCEVKKSNIAYANKKFKLKKSGLYRMRVDIVTYDGNGNHFKSIYRSGAKRYKKENR</sequence>
<dbReference type="EMBL" id="JACOOZ010000001">
    <property type="protein sequence ID" value="MBC5666469.1"/>
    <property type="molecule type" value="Genomic_DNA"/>
</dbReference>
<comment type="caution">
    <text evidence="2">The sequence shown here is derived from an EMBL/GenBank/DDBJ whole genome shotgun (WGS) entry which is preliminary data.</text>
</comment>